<name>A0ABQ4BYW6_9ACTN</name>
<feature type="transmembrane region" description="Helical" evidence="1">
    <location>
        <begin position="133"/>
        <end position="150"/>
    </location>
</feature>
<dbReference type="EMBL" id="BONC01000009">
    <property type="protein sequence ID" value="GIF55702.1"/>
    <property type="molecule type" value="Genomic_DNA"/>
</dbReference>
<dbReference type="Pfam" id="PF13795">
    <property type="entry name" value="HupE_UreJ_2"/>
    <property type="match status" value="1"/>
</dbReference>
<organism evidence="2 3">
    <name type="scientific">Asanoa iriomotensis</name>
    <dbReference type="NCBI Taxonomy" id="234613"/>
    <lineage>
        <taxon>Bacteria</taxon>
        <taxon>Bacillati</taxon>
        <taxon>Actinomycetota</taxon>
        <taxon>Actinomycetes</taxon>
        <taxon>Micromonosporales</taxon>
        <taxon>Micromonosporaceae</taxon>
        <taxon>Asanoa</taxon>
    </lineage>
</organism>
<accession>A0ABQ4BYW6</accession>
<proteinExistence type="predicted"/>
<comment type="caution">
    <text evidence="2">The sequence shown here is derived from an EMBL/GenBank/DDBJ whole genome shotgun (WGS) entry which is preliminary data.</text>
</comment>
<dbReference type="Proteomes" id="UP000624325">
    <property type="component" value="Unassembled WGS sequence"/>
</dbReference>
<dbReference type="RefSeq" id="WP_203701508.1">
    <property type="nucleotide sequence ID" value="NZ_BAAALU010000010.1"/>
</dbReference>
<feature type="transmembrane region" description="Helical" evidence="1">
    <location>
        <begin position="107"/>
        <end position="126"/>
    </location>
</feature>
<keyword evidence="3" id="KW-1185">Reference proteome</keyword>
<evidence type="ECO:0008006" key="4">
    <source>
        <dbReference type="Google" id="ProtNLM"/>
    </source>
</evidence>
<evidence type="ECO:0000256" key="1">
    <source>
        <dbReference type="SAM" id="Phobius"/>
    </source>
</evidence>
<keyword evidence="1" id="KW-0812">Transmembrane</keyword>
<feature type="transmembrane region" description="Helical" evidence="1">
    <location>
        <begin position="55"/>
        <end position="72"/>
    </location>
</feature>
<keyword evidence="1" id="KW-1133">Transmembrane helix</keyword>
<keyword evidence="1" id="KW-0472">Membrane</keyword>
<reference evidence="2 3" key="1">
    <citation type="submission" date="2021-01" db="EMBL/GenBank/DDBJ databases">
        <title>Whole genome shotgun sequence of Asanoa iriomotensis NBRC 100142.</title>
        <authorList>
            <person name="Komaki H."/>
            <person name="Tamura T."/>
        </authorList>
    </citation>
    <scope>NUCLEOTIDE SEQUENCE [LARGE SCALE GENOMIC DNA]</scope>
    <source>
        <strain evidence="2 3">NBRC 100142</strain>
    </source>
</reference>
<gene>
    <name evidence="2" type="ORF">Air01nite_17970</name>
</gene>
<feature type="transmembrane region" description="Helical" evidence="1">
    <location>
        <begin position="170"/>
        <end position="192"/>
    </location>
</feature>
<dbReference type="InterPro" id="IPR032809">
    <property type="entry name" value="Put_HupE_UreJ"/>
</dbReference>
<evidence type="ECO:0000313" key="3">
    <source>
        <dbReference type="Proteomes" id="UP000624325"/>
    </source>
</evidence>
<sequence>MASIHGGRPARATGLVLVTAACIVAATPAAAWAHGVSGHADSAGAFLGLGFRHMLLGWDHLLFIAGVVLLLAPEIERAMITLSLFALGHSATLIAGTLAGWRFDPVLVDVAIALSLAYIGLVGWFGPPARWRLFNAAVLAVGLVHGLGLATRLQDPQFTGHLTLWRVLAFNAGVELAQLFGGGIIVLIGLAAKESLKDRLSSATTWRLAHGGLIVVGLGASALLLTTAASGGSTALTLP</sequence>
<protein>
    <recommendedName>
        <fullName evidence="4">HupE/UreJ protein</fullName>
    </recommendedName>
</protein>
<feature type="transmembrane region" description="Helical" evidence="1">
    <location>
        <begin position="213"/>
        <end position="236"/>
    </location>
</feature>
<feature type="transmembrane region" description="Helical" evidence="1">
    <location>
        <begin position="79"/>
        <end position="101"/>
    </location>
</feature>
<evidence type="ECO:0000313" key="2">
    <source>
        <dbReference type="EMBL" id="GIF55702.1"/>
    </source>
</evidence>